<proteinExistence type="predicted"/>
<evidence type="ECO:0000313" key="2">
    <source>
        <dbReference type="EMBL" id="CAB4263507.1"/>
    </source>
</evidence>
<gene>
    <name evidence="2" type="ORF">CURHAP_LOCUS3798</name>
</gene>
<accession>A0A6J5TJU1</accession>
<dbReference type="Proteomes" id="UP000507222">
    <property type="component" value="Unassembled WGS sequence"/>
</dbReference>
<protein>
    <submittedName>
        <fullName evidence="2">Uncharacterized protein</fullName>
    </submittedName>
</protein>
<dbReference type="EMBL" id="CAEKDK010000001">
    <property type="protein sequence ID" value="CAB4263507.1"/>
    <property type="molecule type" value="Genomic_DNA"/>
</dbReference>
<name>A0A6J5TJU1_PRUAR</name>
<organism evidence="2 3">
    <name type="scientific">Prunus armeniaca</name>
    <name type="common">Apricot</name>
    <name type="synonym">Armeniaca vulgaris</name>
    <dbReference type="NCBI Taxonomy" id="36596"/>
    <lineage>
        <taxon>Eukaryota</taxon>
        <taxon>Viridiplantae</taxon>
        <taxon>Streptophyta</taxon>
        <taxon>Embryophyta</taxon>
        <taxon>Tracheophyta</taxon>
        <taxon>Spermatophyta</taxon>
        <taxon>Magnoliopsida</taxon>
        <taxon>eudicotyledons</taxon>
        <taxon>Gunneridae</taxon>
        <taxon>Pentapetalae</taxon>
        <taxon>rosids</taxon>
        <taxon>fabids</taxon>
        <taxon>Rosales</taxon>
        <taxon>Rosaceae</taxon>
        <taxon>Amygdaloideae</taxon>
        <taxon>Amygdaleae</taxon>
        <taxon>Prunus</taxon>
    </lineage>
</organism>
<reference evidence="2 3" key="1">
    <citation type="submission" date="2020-05" db="EMBL/GenBank/DDBJ databases">
        <authorList>
            <person name="Campoy J."/>
            <person name="Schneeberger K."/>
            <person name="Spophaly S."/>
        </authorList>
    </citation>
    <scope>NUCLEOTIDE SEQUENCE [LARGE SCALE GENOMIC DNA]</scope>
    <source>
        <strain evidence="2">PruArmRojPasFocal</strain>
    </source>
</reference>
<sequence length="69" mass="8259">MTSDLRHGRHLMTRIRRRNPRRQKGGHGNFFQARRLFRVMEWGFNDADSVSWKLFQSTTSIPRHGMGFQ</sequence>
<evidence type="ECO:0000256" key="1">
    <source>
        <dbReference type="SAM" id="MobiDB-lite"/>
    </source>
</evidence>
<feature type="region of interest" description="Disordered" evidence="1">
    <location>
        <begin position="1"/>
        <end position="29"/>
    </location>
</feature>
<feature type="compositionally biased region" description="Basic residues" evidence="1">
    <location>
        <begin position="7"/>
        <end position="25"/>
    </location>
</feature>
<dbReference type="AlphaFoldDB" id="A0A6J5TJU1"/>
<evidence type="ECO:0000313" key="3">
    <source>
        <dbReference type="Proteomes" id="UP000507222"/>
    </source>
</evidence>